<dbReference type="InterPro" id="IPR007627">
    <property type="entry name" value="RNA_pol_sigma70_r2"/>
</dbReference>
<dbReference type="Pfam" id="PF08281">
    <property type="entry name" value="Sigma70_r4_2"/>
    <property type="match status" value="1"/>
</dbReference>
<feature type="transmembrane region" description="Helical" evidence="5">
    <location>
        <begin position="187"/>
        <end position="205"/>
    </location>
</feature>
<keyword evidence="5" id="KW-1133">Transmembrane helix</keyword>
<evidence type="ECO:0000313" key="8">
    <source>
        <dbReference type="EMBL" id="AHF16128.1"/>
    </source>
</evidence>
<comment type="similarity">
    <text evidence="1">Belongs to the sigma-70 factor family. ECF subfamily.</text>
</comment>
<sequence length="206" mass="23590">MIDDEGLLLSISRGDEIALGRFFDLYKAKVYGYLLSFVKLQEVAEELTLDVFLKIWQKKELLAEVKEPAAFLFVISKHKALDFLKAAARNARLQQLITDHITNASQSEQAQTSIAKHLEQKELITQLLNELSPQRKEILILSRLEGLSHVEIAQKLKISRNTVKNTITQTLRHLERVFNGNSIETCWIVFILGGVFLLMIQEIFLQ</sequence>
<dbReference type="GO" id="GO:0006352">
    <property type="term" value="P:DNA-templated transcription initiation"/>
    <property type="evidence" value="ECO:0007669"/>
    <property type="project" value="InterPro"/>
</dbReference>
<keyword evidence="4" id="KW-0804">Transcription</keyword>
<evidence type="ECO:0000259" key="6">
    <source>
        <dbReference type="Pfam" id="PF04542"/>
    </source>
</evidence>
<dbReference type="SUPFAM" id="SSF88659">
    <property type="entry name" value="Sigma3 and sigma4 domains of RNA polymerase sigma factors"/>
    <property type="match status" value="1"/>
</dbReference>
<dbReference type="NCBIfam" id="TIGR02937">
    <property type="entry name" value="sigma70-ECF"/>
    <property type="match status" value="1"/>
</dbReference>
<keyword evidence="9" id="KW-1185">Reference proteome</keyword>
<dbReference type="CDD" id="cd06171">
    <property type="entry name" value="Sigma70_r4"/>
    <property type="match status" value="1"/>
</dbReference>
<dbReference type="InterPro" id="IPR014284">
    <property type="entry name" value="RNA_pol_sigma-70_dom"/>
</dbReference>
<dbReference type="Pfam" id="PF04542">
    <property type="entry name" value="Sigma70_r2"/>
    <property type="match status" value="1"/>
</dbReference>
<dbReference type="InterPro" id="IPR013325">
    <property type="entry name" value="RNA_pol_sigma_r2"/>
</dbReference>
<gene>
    <name evidence="8" type="ORF">NIASO_15170</name>
</gene>
<evidence type="ECO:0000259" key="7">
    <source>
        <dbReference type="Pfam" id="PF08281"/>
    </source>
</evidence>
<dbReference type="STRING" id="929713.NIASO_15170"/>
<dbReference type="InterPro" id="IPR039425">
    <property type="entry name" value="RNA_pol_sigma-70-like"/>
</dbReference>
<dbReference type="EMBL" id="CP007035">
    <property type="protein sequence ID" value="AHF16128.1"/>
    <property type="molecule type" value="Genomic_DNA"/>
</dbReference>
<feature type="domain" description="RNA polymerase sigma factor 70 region 4 type 2" evidence="7">
    <location>
        <begin position="122"/>
        <end position="174"/>
    </location>
</feature>
<evidence type="ECO:0000256" key="3">
    <source>
        <dbReference type="ARBA" id="ARBA00023082"/>
    </source>
</evidence>
<dbReference type="InterPro" id="IPR036388">
    <property type="entry name" value="WH-like_DNA-bd_sf"/>
</dbReference>
<dbReference type="PANTHER" id="PTHR43133:SF46">
    <property type="entry name" value="RNA POLYMERASE SIGMA-70 FACTOR ECF SUBFAMILY"/>
    <property type="match status" value="1"/>
</dbReference>
<dbReference type="AlphaFoldDB" id="W0F2V4"/>
<feature type="domain" description="RNA polymerase sigma-70 region 2" evidence="6">
    <location>
        <begin position="23"/>
        <end position="89"/>
    </location>
</feature>
<dbReference type="Gene3D" id="1.10.10.10">
    <property type="entry name" value="Winged helix-like DNA-binding domain superfamily/Winged helix DNA-binding domain"/>
    <property type="match status" value="1"/>
</dbReference>
<evidence type="ECO:0000256" key="1">
    <source>
        <dbReference type="ARBA" id="ARBA00010641"/>
    </source>
</evidence>
<dbReference type="eggNOG" id="COG1595">
    <property type="taxonomic scope" value="Bacteria"/>
</dbReference>
<dbReference type="GO" id="GO:0016987">
    <property type="term" value="F:sigma factor activity"/>
    <property type="evidence" value="ECO:0007669"/>
    <property type="project" value="UniProtKB-KW"/>
</dbReference>
<proteinExistence type="inferred from homology"/>
<reference evidence="8 9" key="1">
    <citation type="submission" date="2013-12" db="EMBL/GenBank/DDBJ databases">
        <authorList>
            <consortium name="DOE Joint Genome Institute"/>
            <person name="Eisen J."/>
            <person name="Huntemann M."/>
            <person name="Han J."/>
            <person name="Chen A."/>
            <person name="Kyrpides N."/>
            <person name="Mavromatis K."/>
            <person name="Markowitz V."/>
            <person name="Palaniappan K."/>
            <person name="Ivanova N."/>
            <person name="Schaumberg A."/>
            <person name="Pati A."/>
            <person name="Liolios K."/>
            <person name="Nordberg H.P."/>
            <person name="Cantor M.N."/>
            <person name="Hua S.X."/>
            <person name="Woyke T."/>
        </authorList>
    </citation>
    <scope>NUCLEOTIDE SEQUENCE [LARGE SCALE GENOMIC DNA]</scope>
    <source>
        <strain evidence="9">DSM 19437</strain>
    </source>
</reference>
<evidence type="ECO:0000256" key="2">
    <source>
        <dbReference type="ARBA" id="ARBA00023015"/>
    </source>
</evidence>
<name>W0F2V4_9BACT</name>
<keyword evidence="5" id="KW-0472">Membrane</keyword>
<dbReference type="SUPFAM" id="SSF88946">
    <property type="entry name" value="Sigma2 domain of RNA polymerase sigma factors"/>
    <property type="match status" value="1"/>
</dbReference>
<keyword evidence="5" id="KW-0812">Transmembrane</keyword>
<dbReference type="InterPro" id="IPR013324">
    <property type="entry name" value="RNA_pol_sigma_r3/r4-like"/>
</dbReference>
<evidence type="ECO:0000256" key="4">
    <source>
        <dbReference type="ARBA" id="ARBA00023163"/>
    </source>
</evidence>
<organism evidence="8 9">
    <name type="scientific">Niabella soli DSM 19437</name>
    <dbReference type="NCBI Taxonomy" id="929713"/>
    <lineage>
        <taxon>Bacteria</taxon>
        <taxon>Pseudomonadati</taxon>
        <taxon>Bacteroidota</taxon>
        <taxon>Chitinophagia</taxon>
        <taxon>Chitinophagales</taxon>
        <taxon>Chitinophagaceae</taxon>
        <taxon>Niabella</taxon>
    </lineage>
</organism>
<evidence type="ECO:0000313" key="9">
    <source>
        <dbReference type="Proteomes" id="UP000003586"/>
    </source>
</evidence>
<protein>
    <submittedName>
        <fullName evidence="8">RNA polymerase</fullName>
    </submittedName>
</protein>
<accession>W0F2V4</accession>
<keyword evidence="3" id="KW-0731">Sigma factor</keyword>
<dbReference type="GO" id="GO:0003677">
    <property type="term" value="F:DNA binding"/>
    <property type="evidence" value="ECO:0007669"/>
    <property type="project" value="InterPro"/>
</dbReference>
<dbReference type="HOGENOM" id="CLU_047691_4_0_10"/>
<evidence type="ECO:0000256" key="5">
    <source>
        <dbReference type="SAM" id="Phobius"/>
    </source>
</evidence>
<keyword evidence="2" id="KW-0805">Transcription regulation</keyword>
<dbReference type="PANTHER" id="PTHR43133">
    <property type="entry name" value="RNA POLYMERASE ECF-TYPE SIGMA FACTO"/>
    <property type="match status" value="1"/>
</dbReference>
<dbReference type="Proteomes" id="UP000003586">
    <property type="component" value="Chromosome"/>
</dbReference>
<dbReference type="KEGG" id="nso:NIASO_15170"/>
<dbReference type="Gene3D" id="1.10.1740.10">
    <property type="match status" value="1"/>
</dbReference>
<dbReference type="InterPro" id="IPR013249">
    <property type="entry name" value="RNA_pol_sigma70_r4_t2"/>
</dbReference>